<protein>
    <submittedName>
        <fullName evidence="1">Uncharacterized protein</fullName>
    </submittedName>
</protein>
<sequence length="75" mass="8763">MEAIKRIININQTIKQKRGTIMDFRKVYNMEQANFYVMAGLAKDIIATGVTCGKAWVKFKDSVELQKMFKLWCEK</sequence>
<dbReference type="KEGG" id="csq:CSCA_4098"/>
<dbReference type="STRING" id="1548.CSCA_4098"/>
<dbReference type="EMBL" id="CP009933">
    <property type="protein sequence ID" value="AKA71223.1"/>
    <property type="molecule type" value="Genomic_DNA"/>
</dbReference>
<name>A0A0E3JQT8_CLOSL</name>
<accession>A0A0E3JQT8</accession>
<proteinExistence type="predicted"/>
<evidence type="ECO:0000313" key="1">
    <source>
        <dbReference type="EMBL" id="AKA71223.1"/>
    </source>
</evidence>
<keyword evidence="2" id="KW-1185">Reference proteome</keyword>
<dbReference type="HOGENOM" id="CLU_2664686_0_0_9"/>
<evidence type="ECO:0000313" key="2">
    <source>
        <dbReference type="Proteomes" id="UP000033115"/>
    </source>
</evidence>
<dbReference type="RefSeq" id="WP_029162331.1">
    <property type="nucleotide sequence ID" value="NZ_CP009933.1"/>
</dbReference>
<dbReference type="Proteomes" id="UP000033115">
    <property type="component" value="Chromosome"/>
</dbReference>
<dbReference type="AlphaFoldDB" id="A0A0E3JQT8"/>
<reference evidence="1 2" key="1">
    <citation type="journal article" date="2015" name="J. Biotechnol.">
        <title>Complete genome sequence of a malodorant-producing acetogen, Clostridium scatologenes ATCC 25775(T).</title>
        <authorList>
            <person name="Zhu Z."/>
            <person name="Guo T."/>
            <person name="Zheng H."/>
            <person name="Song T."/>
            <person name="Ouyang P."/>
            <person name="Xie J."/>
        </authorList>
    </citation>
    <scope>NUCLEOTIDE SEQUENCE [LARGE SCALE GENOMIC DNA]</scope>
    <source>
        <strain evidence="1 2">ATCC 25775</strain>
    </source>
</reference>
<organism evidence="1 2">
    <name type="scientific">Clostridium scatologenes</name>
    <dbReference type="NCBI Taxonomy" id="1548"/>
    <lineage>
        <taxon>Bacteria</taxon>
        <taxon>Bacillati</taxon>
        <taxon>Bacillota</taxon>
        <taxon>Clostridia</taxon>
        <taxon>Eubacteriales</taxon>
        <taxon>Clostridiaceae</taxon>
        <taxon>Clostridium</taxon>
    </lineage>
</organism>
<gene>
    <name evidence="1" type="ORF">CSCA_4098</name>
</gene>